<accession>A0A1Y5T4F0</accession>
<evidence type="ECO:0000313" key="4">
    <source>
        <dbReference type="Proteomes" id="UP000193409"/>
    </source>
</evidence>
<name>A0A1Y5T4F0_9RHOB</name>
<keyword evidence="1" id="KW-0812">Transmembrane</keyword>
<dbReference type="OrthoDB" id="9813524at2"/>
<dbReference type="AlphaFoldDB" id="A0A1Y5T4F0"/>
<gene>
    <name evidence="3" type="ORF">PSA7680_02715</name>
</gene>
<dbReference type="SMART" id="SM00014">
    <property type="entry name" value="acidPPc"/>
    <property type="match status" value="1"/>
</dbReference>
<evidence type="ECO:0000259" key="2">
    <source>
        <dbReference type="SMART" id="SM00014"/>
    </source>
</evidence>
<keyword evidence="1" id="KW-0472">Membrane</keyword>
<protein>
    <submittedName>
        <fullName evidence="3">PAP2 superfamily protein</fullName>
    </submittedName>
</protein>
<dbReference type="RefSeq" id="WP_139838658.1">
    <property type="nucleotide sequence ID" value="NZ_FWFQ01000020.1"/>
</dbReference>
<dbReference type="InterPro" id="IPR036938">
    <property type="entry name" value="PAP2/HPO_sf"/>
</dbReference>
<feature type="transmembrane region" description="Helical" evidence="1">
    <location>
        <begin position="21"/>
        <end position="39"/>
    </location>
</feature>
<feature type="transmembrane region" description="Helical" evidence="1">
    <location>
        <begin position="213"/>
        <end position="233"/>
    </location>
</feature>
<feature type="transmembrane region" description="Helical" evidence="1">
    <location>
        <begin position="103"/>
        <end position="122"/>
    </location>
</feature>
<dbReference type="GO" id="GO:0042392">
    <property type="term" value="F:sphingosine-1-phosphate phosphatase activity"/>
    <property type="evidence" value="ECO:0007669"/>
    <property type="project" value="TreeGrafter"/>
</dbReference>
<dbReference type="PANTHER" id="PTHR14969:SF13">
    <property type="entry name" value="AT30094P"/>
    <property type="match status" value="1"/>
</dbReference>
<dbReference type="Pfam" id="PF01569">
    <property type="entry name" value="PAP2"/>
    <property type="match status" value="1"/>
</dbReference>
<evidence type="ECO:0000256" key="1">
    <source>
        <dbReference type="SAM" id="Phobius"/>
    </source>
</evidence>
<keyword evidence="4" id="KW-1185">Reference proteome</keyword>
<reference evidence="3 4" key="1">
    <citation type="submission" date="2017-03" db="EMBL/GenBank/DDBJ databases">
        <authorList>
            <person name="Afonso C.L."/>
            <person name="Miller P.J."/>
            <person name="Scott M.A."/>
            <person name="Spackman E."/>
            <person name="Goraichik I."/>
            <person name="Dimitrov K.M."/>
            <person name="Suarez D.L."/>
            <person name="Swayne D.E."/>
        </authorList>
    </citation>
    <scope>NUCLEOTIDE SEQUENCE [LARGE SCALE GENOMIC DNA]</scope>
    <source>
        <strain evidence="3 4">CECT 7680</strain>
    </source>
</reference>
<keyword evidence="1" id="KW-1133">Transmembrane helix</keyword>
<feature type="domain" description="Phosphatidic acid phosphatase type 2/haloperoxidase" evidence="2">
    <location>
        <begin position="105"/>
        <end position="231"/>
    </location>
</feature>
<dbReference type="SUPFAM" id="SSF48317">
    <property type="entry name" value="Acid phosphatase/Vanadium-dependent haloperoxidase"/>
    <property type="match status" value="1"/>
</dbReference>
<feature type="transmembrane region" description="Helical" evidence="1">
    <location>
        <begin position="188"/>
        <end position="207"/>
    </location>
</feature>
<feature type="transmembrane region" description="Helical" evidence="1">
    <location>
        <begin position="164"/>
        <end position="181"/>
    </location>
</feature>
<proteinExistence type="predicted"/>
<feature type="transmembrane region" description="Helical" evidence="1">
    <location>
        <begin position="74"/>
        <end position="91"/>
    </location>
</feature>
<dbReference type="InterPro" id="IPR000326">
    <property type="entry name" value="PAP2/HPO"/>
</dbReference>
<organism evidence="3 4">
    <name type="scientific">Pseudoruegeria aquimaris</name>
    <dbReference type="NCBI Taxonomy" id="393663"/>
    <lineage>
        <taxon>Bacteria</taxon>
        <taxon>Pseudomonadati</taxon>
        <taxon>Pseudomonadota</taxon>
        <taxon>Alphaproteobacteria</taxon>
        <taxon>Rhodobacterales</taxon>
        <taxon>Roseobacteraceae</taxon>
        <taxon>Pseudoruegeria</taxon>
    </lineage>
</organism>
<dbReference type="PANTHER" id="PTHR14969">
    <property type="entry name" value="SPHINGOSINE-1-PHOSPHATE PHOSPHOHYDROLASE"/>
    <property type="match status" value="1"/>
</dbReference>
<evidence type="ECO:0000313" key="3">
    <source>
        <dbReference type="EMBL" id="SLN52116.1"/>
    </source>
</evidence>
<dbReference type="Proteomes" id="UP000193409">
    <property type="component" value="Unassembled WGS sequence"/>
</dbReference>
<dbReference type="Gene3D" id="1.20.144.10">
    <property type="entry name" value="Phosphatidic acid phosphatase type 2/haloperoxidase"/>
    <property type="match status" value="1"/>
</dbReference>
<dbReference type="EMBL" id="FWFQ01000020">
    <property type="protein sequence ID" value="SLN52116.1"/>
    <property type="molecule type" value="Genomic_DNA"/>
</dbReference>
<sequence>MTSNPNAPAGQATGHGPERSLLRAWWAALILSAILFSLYPQVDLAVSSTFHTEAGFRIAQSPAYARARSAMEHLYYAAALGSLVGFLLSLWRGTILRSPRRIWGTLTAVWLLGPGLIVNGILKEYWGRARPAHLAEFGGTAEFTPALLPADQCARNCSFVSGEAAGAAAFGVTLWLLSAPIGSAPLRFALRGVAVAIVIVGALLRVIAGRHFLSDVIFAVIIVTGLALVLLHLTGRPKKETADAAG</sequence>